<feature type="transmembrane region" description="Helical" evidence="7">
    <location>
        <begin position="369"/>
        <end position="388"/>
    </location>
</feature>
<dbReference type="HOGENOM" id="CLU_026911_3_1_3"/>
<keyword evidence="3" id="KW-1003">Cell membrane</keyword>
<organism evidence="8 9">
    <name type="scientific">Gloeobacter kilaueensis (strain ATCC BAA-2537 / CCAP 1431/1 / ULC 316 / JS1)</name>
    <dbReference type="NCBI Taxonomy" id="1183438"/>
    <lineage>
        <taxon>Bacteria</taxon>
        <taxon>Bacillati</taxon>
        <taxon>Cyanobacteriota</taxon>
        <taxon>Cyanophyceae</taxon>
        <taxon>Gloeobacterales</taxon>
        <taxon>Gloeobacteraceae</taxon>
        <taxon>Gloeobacter</taxon>
    </lineage>
</organism>
<accession>U5QFW3</accession>
<feature type="transmembrane region" description="Helical" evidence="7">
    <location>
        <begin position="93"/>
        <end position="112"/>
    </location>
</feature>
<feature type="transmembrane region" description="Helical" evidence="7">
    <location>
        <begin position="394"/>
        <end position="414"/>
    </location>
</feature>
<keyword evidence="5 7" id="KW-1133">Transmembrane helix</keyword>
<gene>
    <name evidence="8" type="ORF">GKIL_0272</name>
</gene>
<comment type="similarity">
    <text evidence="2">Belongs to the polysaccharide synthase family.</text>
</comment>
<evidence type="ECO:0000313" key="9">
    <source>
        <dbReference type="Proteomes" id="UP000017396"/>
    </source>
</evidence>
<dbReference type="Pfam" id="PF13440">
    <property type="entry name" value="Polysacc_synt_3"/>
    <property type="match status" value="1"/>
</dbReference>
<reference evidence="8 9" key="1">
    <citation type="journal article" date="2013" name="PLoS ONE">
        <title>Cultivation and Complete Genome Sequencing of Gloeobacter kilaueensis sp. nov., from a Lava Cave in Kilauea Caldera, Hawai'i.</title>
        <authorList>
            <person name="Saw J.H."/>
            <person name="Schatz M."/>
            <person name="Brown M.V."/>
            <person name="Kunkel D.D."/>
            <person name="Foster J.S."/>
            <person name="Shick H."/>
            <person name="Christensen S."/>
            <person name="Hou S."/>
            <person name="Wan X."/>
            <person name="Donachie S.P."/>
        </authorList>
    </citation>
    <scope>NUCLEOTIDE SEQUENCE [LARGE SCALE GENOMIC DNA]</scope>
    <source>
        <strain evidence="9">JS</strain>
    </source>
</reference>
<comment type="subcellular location">
    <subcellularLocation>
        <location evidence="1">Cell membrane</location>
        <topology evidence="1">Multi-pass membrane protein</topology>
    </subcellularLocation>
</comment>
<protein>
    <submittedName>
        <fullName evidence="8">Polysaccharide biosynthesis protein</fullName>
    </submittedName>
</protein>
<feature type="transmembrane region" description="Helical" evidence="7">
    <location>
        <begin position="124"/>
        <end position="144"/>
    </location>
</feature>
<dbReference type="STRING" id="1183438.GKIL_0272"/>
<feature type="transmembrane region" description="Helical" evidence="7">
    <location>
        <begin position="304"/>
        <end position="323"/>
    </location>
</feature>
<keyword evidence="9" id="KW-1185">Reference proteome</keyword>
<evidence type="ECO:0000256" key="2">
    <source>
        <dbReference type="ARBA" id="ARBA00007430"/>
    </source>
</evidence>
<dbReference type="PANTHER" id="PTHR30250:SF10">
    <property type="entry name" value="LIPOPOLYSACCHARIDE BIOSYNTHESIS PROTEIN WZXC"/>
    <property type="match status" value="1"/>
</dbReference>
<evidence type="ECO:0000256" key="7">
    <source>
        <dbReference type="SAM" id="Phobius"/>
    </source>
</evidence>
<evidence type="ECO:0000256" key="4">
    <source>
        <dbReference type="ARBA" id="ARBA00022692"/>
    </source>
</evidence>
<dbReference type="Proteomes" id="UP000017396">
    <property type="component" value="Chromosome"/>
</dbReference>
<name>U5QFW3_GLOK1</name>
<dbReference type="EMBL" id="CP003587">
    <property type="protein sequence ID" value="AGY56519.1"/>
    <property type="molecule type" value="Genomic_DNA"/>
</dbReference>
<feature type="transmembrane region" description="Helical" evidence="7">
    <location>
        <begin position="448"/>
        <end position="469"/>
    </location>
</feature>
<dbReference type="PATRIC" id="fig|1183438.3.peg.276"/>
<sequence>MIALRRWLISVAQLLPLHDHLALGSLWLIGAFALTKGSQLITQILLSRLLVPSDFGLWAMVLVFSSFSMLFRDNAIAAVLVQRGLKDKSLVDAVYSLGINVSIGLFLLQALAGYPLSLFFHEPHLWLLTALHGTIFLLGAGAGSHDSVLLQQMRFKEIGICDTLAGVARLLGAGLCGLCGGGVWAFLAGEIAANATDAISRRAFSGYHFHYSPKINHEAIREVRSFIAGILSINLAVQLNTNGDNAVIGRVLGSQALGYYNVAYQLAMVPVFVVGKVNRVHFSALSAMLPAERQPYLTGALEKYSLIAAPVCALGFVLAPWLIPFLYGPDWVHAVILFQLVLGFAYVRGLMSILGTALNAFGKPGINALINWALVPLTIPAFILGAWLGGTTGVAVAVALVLGIVAAIWFWYAVGRVSQWSLWLLAKPVLFPTAAAATALFLTECLSLQIVAAATLFSVLYLLFVAVLLSRFSSLNPAKFLLSSQRH</sequence>
<evidence type="ECO:0000256" key="6">
    <source>
        <dbReference type="ARBA" id="ARBA00023136"/>
    </source>
</evidence>
<evidence type="ECO:0000256" key="1">
    <source>
        <dbReference type="ARBA" id="ARBA00004651"/>
    </source>
</evidence>
<evidence type="ECO:0000256" key="5">
    <source>
        <dbReference type="ARBA" id="ARBA00022989"/>
    </source>
</evidence>
<keyword evidence="6 7" id="KW-0472">Membrane</keyword>
<dbReference type="KEGG" id="glj:GKIL_0272"/>
<dbReference type="AlphaFoldDB" id="U5QFW3"/>
<dbReference type="InterPro" id="IPR050833">
    <property type="entry name" value="Poly_Biosynth_Transport"/>
</dbReference>
<dbReference type="OrthoDB" id="9770347at2"/>
<feature type="transmembrane region" description="Helical" evidence="7">
    <location>
        <begin position="335"/>
        <end position="357"/>
    </location>
</feature>
<dbReference type="RefSeq" id="WP_023171530.1">
    <property type="nucleotide sequence ID" value="NC_022600.1"/>
</dbReference>
<evidence type="ECO:0000256" key="3">
    <source>
        <dbReference type="ARBA" id="ARBA00022475"/>
    </source>
</evidence>
<dbReference type="GO" id="GO:0005886">
    <property type="term" value="C:plasma membrane"/>
    <property type="evidence" value="ECO:0007669"/>
    <property type="project" value="UniProtKB-SubCell"/>
</dbReference>
<keyword evidence="4 7" id="KW-0812">Transmembrane</keyword>
<evidence type="ECO:0000313" key="8">
    <source>
        <dbReference type="EMBL" id="AGY56519.1"/>
    </source>
</evidence>
<proteinExistence type="inferred from homology"/>
<dbReference type="PANTHER" id="PTHR30250">
    <property type="entry name" value="PST FAMILY PREDICTED COLANIC ACID TRANSPORTER"/>
    <property type="match status" value="1"/>
</dbReference>
<feature type="transmembrane region" description="Helical" evidence="7">
    <location>
        <begin position="421"/>
        <end position="442"/>
    </location>
</feature>
<dbReference type="eggNOG" id="COG2244">
    <property type="taxonomic scope" value="Bacteria"/>
</dbReference>
<feature type="transmembrane region" description="Helical" evidence="7">
    <location>
        <begin position="57"/>
        <end position="81"/>
    </location>
</feature>